<dbReference type="STRING" id="1801803.A2356_01405"/>
<name>A0A1F6YRM8_9BACT</name>
<keyword evidence="1" id="KW-0812">Transmembrane</keyword>
<keyword evidence="1" id="KW-1133">Transmembrane helix</keyword>
<dbReference type="Proteomes" id="UP000177047">
    <property type="component" value="Unassembled WGS sequence"/>
</dbReference>
<dbReference type="AlphaFoldDB" id="A0A1F6YRM8"/>
<evidence type="ECO:0000313" key="2">
    <source>
        <dbReference type="EMBL" id="OGJ09023.1"/>
    </source>
</evidence>
<gene>
    <name evidence="2" type="ORF">A2356_01405</name>
</gene>
<accession>A0A1F6YRM8</accession>
<reference evidence="2 3" key="1">
    <citation type="journal article" date="2016" name="Nat. Commun.">
        <title>Thousands of microbial genomes shed light on interconnected biogeochemical processes in an aquifer system.</title>
        <authorList>
            <person name="Anantharaman K."/>
            <person name="Brown C.T."/>
            <person name="Hug L.A."/>
            <person name="Sharon I."/>
            <person name="Castelle C.J."/>
            <person name="Probst A.J."/>
            <person name="Thomas B.C."/>
            <person name="Singh A."/>
            <person name="Wilkins M.J."/>
            <person name="Karaoz U."/>
            <person name="Brodie E.L."/>
            <person name="Williams K.H."/>
            <person name="Hubbard S.S."/>
            <person name="Banfield J.F."/>
        </authorList>
    </citation>
    <scope>NUCLEOTIDE SEQUENCE [LARGE SCALE GENOMIC DNA]</scope>
</reference>
<comment type="caution">
    <text evidence="2">The sequence shown here is derived from an EMBL/GenBank/DDBJ whole genome shotgun (WGS) entry which is preliminary data.</text>
</comment>
<evidence type="ECO:0000313" key="3">
    <source>
        <dbReference type="Proteomes" id="UP000177047"/>
    </source>
</evidence>
<proteinExistence type="predicted"/>
<evidence type="ECO:0000256" key="1">
    <source>
        <dbReference type="SAM" id="Phobius"/>
    </source>
</evidence>
<feature type="transmembrane region" description="Helical" evidence="1">
    <location>
        <begin position="7"/>
        <end position="28"/>
    </location>
</feature>
<keyword evidence="1" id="KW-0472">Membrane</keyword>
<protein>
    <submittedName>
        <fullName evidence="2">Uncharacterized protein</fullName>
    </submittedName>
</protein>
<organism evidence="2 3">
    <name type="scientific">Candidatus Nomurabacteria bacterium RIFOXYB1_FULL_39_16</name>
    <dbReference type="NCBI Taxonomy" id="1801803"/>
    <lineage>
        <taxon>Bacteria</taxon>
        <taxon>Candidatus Nomuraibacteriota</taxon>
    </lineage>
</organism>
<dbReference type="EMBL" id="MFWB01000011">
    <property type="protein sequence ID" value="OGJ09023.1"/>
    <property type="molecule type" value="Genomic_DNA"/>
</dbReference>
<sequence>MKTNNGFVVPILLGIIILLLVGGGVYIYKNQKAEAPDVVDAGTQNNVITETEILASLKTNWQIIQTSISFRPTHPGTTAWLSPYSVQFIGNNNLFVSFEDGYSVGMAVLNFTNGQFKILETFKNQGEFPLVDWQNLVKKYGDASYSISTYTVSLMRNNEIVSFQELTKVPENVFVKDYFVTPPTKNTYTYKNHGFTIELPAGYIPHEEESEGGPYISISLPSGGLSYVKDVSWWVKYDLPNYTYIKSIKIGETTFNVYTYSGVTFYWFRQGNVGYQFSGPNAAKIEEMLKTFKFVGWAQS</sequence>